<accession>A0A976IE35</accession>
<dbReference type="AlphaFoldDB" id="A0A976IE35"/>
<organism evidence="1 2">
    <name type="scientific">Bremia lactucae</name>
    <name type="common">Lettuce downy mildew</name>
    <dbReference type="NCBI Taxonomy" id="4779"/>
    <lineage>
        <taxon>Eukaryota</taxon>
        <taxon>Sar</taxon>
        <taxon>Stramenopiles</taxon>
        <taxon>Oomycota</taxon>
        <taxon>Peronosporomycetes</taxon>
        <taxon>Peronosporales</taxon>
        <taxon>Peronosporaceae</taxon>
        <taxon>Bremia</taxon>
    </lineage>
</organism>
<name>A0A976IE35_BRELC</name>
<keyword evidence="2" id="KW-1185">Reference proteome</keyword>
<comment type="caution">
    <text evidence="1">The sequence shown here is derived from an EMBL/GenBank/DDBJ whole genome shotgun (WGS) entry which is preliminary data.</text>
</comment>
<sequence>MHTARTEAEEKLKTLEADIEDAQKKRTELGPKVATPKITNKDIIQLAVKKILDEFEELTRVNEQPTITTVAEYGRSYGLSGTGTSGGNCVYRL</sequence>
<dbReference type="GeneID" id="94347498"/>
<reference evidence="1 2" key="1">
    <citation type="journal article" date="2021" name="Genome Biol.">
        <title>AFLAP: assembly-free linkage analysis pipeline using k-mers from genome sequencing data.</title>
        <authorList>
            <person name="Fletcher K."/>
            <person name="Zhang L."/>
            <person name="Gil J."/>
            <person name="Han R."/>
            <person name="Cavanaugh K."/>
            <person name="Michelmore R."/>
        </authorList>
    </citation>
    <scope>NUCLEOTIDE SEQUENCE [LARGE SCALE GENOMIC DNA]</scope>
    <source>
        <strain evidence="1 2">SF5</strain>
    </source>
</reference>
<evidence type="ECO:0000313" key="2">
    <source>
        <dbReference type="Proteomes" id="UP000294530"/>
    </source>
</evidence>
<evidence type="ECO:0000313" key="1">
    <source>
        <dbReference type="EMBL" id="TDH68953.1"/>
    </source>
</evidence>
<dbReference type="EMBL" id="SHOA02000016">
    <property type="protein sequence ID" value="TDH68953.1"/>
    <property type="molecule type" value="Genomic_DNA"/>
</dbReference>
<protein>
    <submittedName>
        <fullName evidence="1">Uncharacterized protein</fullName>
    </submittedName>
</protein>
<gene>
    <name evidence="1" type="ORF">CCR75_003734</name>
</gene>
<dbReference type="RefSeq" id="XP_067818452.1">
    <property type="nucleotide sequence ID" value="XM_067961827.1"/>
</dbReference>
<dbReference type="Proteomes" id="UP000294530">
    <property type="component" value="Unassembled WGS sequence"/>
</dbReference>
<proteinExistence type="predicted"/>
<dbReference type="KEGG" id="blac:94347498"/>